<dbReference type="PANTHER" id="PTHR42693:SF53">
    <property type="entry name" value="ENDO-4-O-SULFATASE"/>
    <property type="match status" value="1"/>
</dbReference>
<evidence type="ECO:0000256" key="4">
    <source>
        <dbReference type="ARBA" id="ARBA00022837"/>
    </source>
</evidence>
<dbReference type="SUPFAM" id="SSF53649">
    <property type="entry name" value="Alkaline phosphatase-like"/>
    <property type="match status" value="1"/>
</dbReference>
<proteinExistence type="inferred from homology"/>
<keyword evidence="3" id="KW-0378">Hydrolase</keyword>
<dbReference type="Gene3D" id="3.40.720.10">
    <property type="entry name" value="Alkaline Phosphatase, subunit A"/>
    <property type="match status" value="1"/>
</dbReference>
<evidence type="ECO:0000313" key="6">
    <source>
        <dbReference type="EMBL" id="NKI30658.1"/>
    </source>
</evidence>
<protein>
    <submittedName>
        <fullName evidence="6">Sulfatase</fullName>
    </submittedName>
</protein>
<dbReference type="Pfam" id="PF00884">
    <property type="entry name" value="Sulfatase"/>
    <property type="match status" value="1"/>
</dbReference>
<evidence type="ECO:0000256" key="2">
    <source>
        <dbReference type="ARBA" id="ARBA00022723"/>
    </source>
</evidence>
<dbReference type="Proteomes" id="UP000718451">
    <property type="component" value="Unassembled WGS sequence"/>
</dbReference>
<accession>A0ABX1GLB4</accession>
<dbReference type="CDD" id="cd16027">
    <property type="entry name" value="SGSH"/>
    <property type="match status" value="1"/>
</dbReference>
<dbReference type="InterPro" id="IPR017850">
    <property type="entry name" value="Alkaline_phosphatase_core_sf"/>
</dbReference>
<dbReference type="PROSITE" id="PS51257">
    <property type="entry name" value="PROKAR_LIPOPROTEIN"/>
    <property type="match status" value="1"/>
</dbReference>
<dbReference type="EMBL" id="JAAWWL010000001">
    <property type="protein sequence ID" value="NKI30658.1"/>
    <property type="molecule type" value="Genomic_DNA"/>
</dbReference>
<dbReference type="PROSITE" id="PS00523">
    <property type="entry name" value="SULFATASE_1"/>
    <property type="match status" value="1"/>
</dbReference>
<evidence type="ECO:0000256" key="3">
    <source>
        <dbReference type="ARBA" id="ARBA00022801"/>
    </source>
</evidence>
<comment type="caution">
    <text evidence="6">The sequence shown here is derived from an EMBL/GenBank/DDBJ whole genome shotgun (WGS) entry which is preliminary data.</text>
</comment>
<reference evidence="6 7" key="1">
    <citation type="submission" date="2020-04" db="EMBL/GenBank/DDBJ databases">
        <authorList>
            <person name="Yoon J."/>
        </authorList>
    </citation>
    <scope>NUCLEOTIDE SEQUENCE [LARGE SCALE GENOMIC DNA]</scope>
    <source>
        <strain evidence="6 7">DJ-13</strain>
    </source>
</reference>
<dbReference type="PANTHER" id="PTHR42693">
    <property type="entry name" value="ARYLSULFATASE FAMILY MEMBER"/>
    <property type="match status" value="1"/>
</dbReference>
<comment type="similarity">
    <text evidence="1">Belongs to the sulfatase family.</text>
</comment>
<sequence length="563" mass="63999">MRHLVLGVLFLLLVFGCDEKKAEVSDKDLTLAPNPTLSFKPNILWIVAEDMSPTIPSFGDSTIVTPHLNWLAKEGVCYDNFFSPHPVCSPARASIITGMYANSIGASHMRTGPWMHENLPKHIIKGYKSLPEENIPYEAVPPSDVRMFTEYLRQEGYYCTNNAKEDYQFIKTMTAWDESSGNGHWRNRPPNKPFFSVFNIGVTHESQIWAKALDSLWVEDDAEVPVPPYLPNTKVGQKDVRRMYSNILEMDEKVGSILAGLKEDGLLDSTIVVWYTDHGGPLPRQKRLLYEGGVKVPMIIRFPDKQFSGERDSRLISFIDLAPTTLSLAGINPPSHIQGKAFLGEYMRKTEPEFVFGAADRFDEFSDKIRSVRDKQFKYIKNYELDKPVYADVAYRKNMPIMQELLRLKKENKLTAAQALWFKNPKPKEELYDLNADPFELKNLAGDEAFSERLLKMRKACEDWVIAINDQGLLNEQDLIAEFWPGGVQPITAIPKFQIVSGQLEISCDTKGASIGYRMKNDSINGWKIYEAPLKDTGNHEIEAIAHRLGFERSEVVEYSGQE</sequence>
<keyword evidence="4" id="KW-0106">Calcium</keyword>
<keyword evidence="7" id="KW-1185">Reference proteome</keyword>
<evidence type="ECO:0000256" key="1">
    <source>
        <dbReference type="ARBA" id="ARBA00008779"/>
    </source>
</evidence>
<gene>
    <name evidence="6" type="ORF">HCU67_01785</name>
</gene>
<evidence type="ECO:0000259" key="5">
    <source>
        <dbReference type="Pfam" id="PF00884"/>
    </source>
</evidence>
<feature type="domain" description="Sulfatase N-terminal" evidence="5">
    <location>
        <begin position="41"/>
        <end position="331"/>
    </location>
</feature>
<dbReference type="RefSeq" id="WP_168550896.1">
    <property type="nucleotide sequence ID" value="NZ_JAAWWL010000001.1"/>
</dbReference>
<evidence type="ECO:0000313" key="7">
    <source>
        <dbReference type="Proteomes" id="UP000718451"/>
    </source>
</evidence>
<name>A0ABX1GLB4_9FLAO</name>
<dbReference type="InterPro" id="IPR000917">
    <property type="entry name" value="Sulfatase_N"/>
</dbReference>
<dbReference type="InterPro" id="IPR024607">
    <property type="entry name" value="Sulfatase_CS"/>
</dbReference>
<organism evidence="6 7">
    <name type="scientific">Croceivirga thetidis</name>
    <dbReference type="NCBI Taxonomy" id="2721623"/>
    <lineage>
        <taxon>Bacteria</taxon>
        <taxon>Pseudomonadati</taxon>
        <taxon>Bacteroidota</taxon>
        <taxon>Flavobacteriia</taxon>
        <taxon>Flavobacteriales</taxon>
        <taxon>Flavobacteriaceae</taxon>
        <taxon>Croceivirga</taxon>
    </lineage>
</organism>
<keyword evidence="2" id="KW-0479">Metal-binding</keyword>
<dbReference type="InterPro" id="IPR050738">
    <property type="entry name" value="Sulfatase"/>
</dbReference>